<evidence type="ECO:0000256" key="1">
    <source>
        <dbReference type="ARBA" id="ARBA00022737"/>
    </source>
</evidence>
<keyword evidence="1" id="KW-0677">Repeat</keyword>
<dbReference type="PANTHER" id="PTHR47936:SF1">
    <property type="entry name" value="PENTATRICOPEPTIDE REPEAT-CONTAINING PROTEIN GUN1, CHLOROPLASTIC"/>
    <property type="match status" value="1"/>
</dbReference>
<protein>
    <submittedName>
        <fullName evidence="3">Galactocerebrosidase</fullName>
    </submittedName>
</protein>
<comment type="caution">
    <text evidence="3">The sequence shown here is derived from an EMBL/GenBank/DDBJ whole genome shotgun (WGS) entry which is preliminary data.</text>
</comment>
<dbReference type="InterPro" id="IPR049161">
    <property type="entry name" value="GH59_cat"/>
</dbReference>
<dbReference type="Pfam" id="PF02057">
    <property type="entry name" value="Glyco_hydro_59"/>
    <property type="match status" value="1"/>
</dbReference>
<proteinExistence type="predicted"/>
<evidence type="ECO:0000313" key="4">
    <source>
        <dbReference type="Proteomes" id="UP000186817"/>
    </source>
</evidence>
<accession>A0A1Q9E619</accession>
<sequence length="620" mass="67318">MLMIAIPWSRFLFAGGIWPLEGRVSDELMMTMQPLHEGCRGKGVTWEHEPPSAVGRQLRNVSIEEGREEYSHASDPNERAVHKCMHVEYEADRHPFEGIGALSAGASSRLLQDYPAAQKEVILDLLFKYGASLQILKVEIGADTQHRTEPNKGTGPAMSDSIDFRRAVVSWTRTEQWARALHCSIKVKPSQITWNMLIASENRWAASFSNLRTLHGSYLRISAFSLGPCAVVAPWHRALELLFAAQALRVRLDSLCWQAGVISCRGQWQHAAHVYARKLEFRASAGDAAAALCRSFSQGVAWAAALQLTGGIQSLVGVSSAAKACSKATFWSSTLLVLSHIMHLQLERDAVAENIALEATVQGSWCEGLRSLRRSQARFKDGSACFVPSSRKQLGIAHNTCISACEQFSAWDAALEFAQGIRSATLQMSAVSLGATVAACVAGHWCCTLALVQSIAQLAVQVSTVVCNALIHSCGSAWKPAVATLSAMRDSQHPQDRVSFNSAIAALSSRGSWQLAAETMSSLLRQDLEPTIETRSSAIAGLGSNWKEAAGMLCASDLQSLQRSETSLGAALMTTKETWQVSTSWLRWMPNADRLCHSTAVSACEIQGAVFGWSSGLCRS</sequence>
<dbReference type="InterPro" id="IPR011990">
    <property type="entry name" value="TPR-like_helical_dom_sf"/>
</dbReference>
<dbReference type="Gene3D" id="3.20.20.80">
    <property type="entry name" value="Glycosidases"/>
    <property type="match status" value="1"/>
</dbReference>
<feature type="domain" description="Glycosyl hydrolase family 59 catalytic" evidence="2">
    <location>
        <begin position="96"/>
        <end position="175"/>
    </location>
</feature>
<evidence type="ECO:0000313" key="3">
    <source>
        <dbReference type="EMBL" id="OLQ02867.1"/>
    </source>
</evidence>
<dbReference type="PROSITE" id="PS51375">
    <property type="entry name" value="PPR"/>
    <property type="match status" value="1"/>
</dbReference>
<dbReference type="EMBL" id="LSRX01000251">
    <property type="protein sequence ID" value="OLQ02867.1"/>
    <property type="molecule type" value="Genomic_DNA"/>
</dbReference>
<reference evidence="3 4" key="1">
    <citation type="submission" date="2016-02" db="EMBL/GenBank/DDBJ databases">
        <title>Genome analysis of coral dinoflagellate symbionts highlights evolutionary adaptations to a symbiotic lifestyle.</title>
        <authorList>
            <person name="Aranda M."/>
            <person name="Li Y."/>
            <person name="Liew Y.J."/>
            <person name="Baumgarten S."/>
            <person name="Simakov O."/>
            <person name="Wilson M."/>
            <person name="Piel J."/>
            <person name="Ashoor H."/>
            <person name="Bougouffa S."/>
            <person name="Bajic V.B."/>
            <person name="Ryu T."/>
            <person name="Ravasi T."/>
            <person name="Bayer T."/>
            <person name="Micklem G."/>
            <person name="Kim H."/>
            <person name="Bhak J."/>
            <person name="Lajeunesse T.C."/>
            <person name="Voolstra C.R."/>
        </authorList>
    </citation>
    <scope>NUCLEOTIDE SEQUENCE [LARGE SCALE GENOMIC DNA]</scope>
    <source>
        <strain evidence="3 4">CCMP2467</strain>
    </source>
</reference>
<dbReference type="OrthoDB" id="431528at2759"/>
<dbReference type="PANTHER" id="PTHR47936">
    <property type="entry name" value="PPR_LONG DOMAIN-CONTAINING PROTEIN"/>
    <property type="match status" value="1"/>
</dbReference>
<evidence type="ECO:0000259" key="2">
    <source>
        <dbReference type="Pfam" id="PF02057"/>
    </source>
</evidence>
<keyword evidence="4" id="KW-1185">Reference proteome</keyword>
<organism evidence="3 4">
    <name type="scientific">Symbiodinium microadriaticum</name>
    <name type="common">Dinoflagellate</name>
    <name type="synonym">Zooxanthella microadriatica</name>
    <dbReference type="NCBI Taxonomy" id="2951"/>
    <lineage>
        <taxon>Eukaryota</taxon>
        <taxon>Sar</taxon>
        <taxon>Alveolata</taxon>
        <taxon>Dinophyceae</taxon>
        <taxon>Suessiales</taxon>
        <taxon>Symbiodiniaceae</taxon>
        <taxon>Symbiodinium</taxon>
    </lineage>
</organism>
<name>A0A1Q9E619_SYMMI</name>
<dbReference type="InterPro" id="IPR002885">
    <property type="entry name" value="PPR_rpt"/>
</dbReference>
<gene>
    <name evidence="3" type="primary">GALC</name>
    <name evidence="3" type="ORF">AK812_SmicGene14231</name>
</gene>
<dbReference type="AlphaFoldDB" id="A0A1Q9E619"/>
<dbReference type="Proteomes" id="UP000186817">
    <property type="component" value="Unassembled WGS sequence"/>
</dbReference>
<dbReference type="Gene3D" id="1.25.40.10">
    <property type="entry name" value="Tetratricopeptide repeat domain"/>
    <property type="match status" value="1"/>
</dbReference>